<evidence type="ECO:0008006" key="5">
    <source>
        <dbReference type="Google" id="ProtNLM"/>
    </source>
</evidence>
<feature type="signal peptide" evidence="2">
    <location>
        <begin position="1"/>
        <end position="21"/>
    </location>
</feature>
<dbReference type="PROSITE" id="PS51257">
    <property type="entry name" value="PROKAR_LIPOPROTEIN"/>
    <property type="match status" value="1"/>
</dbReference>
<evidence type="ECO:0000313" key="4">
    <source>
        <dbReference type="Proteomes" id="UP000019678"/>
    </source>
</evidence>
<dbReference type="EMBL" id="ASRX01000015">
    <property type="protein sequence ID" value="EYF06527.1"/>
    <property type="molecule type" value="Genomic_DNA"/>
</dbReference>
<dbReference type="Proteomes" id="UP000019678">
    <property type="component" value="Unassembled WGS sequence"/>
</dbReference>
<evidence type="ECO:0000313" key="3">
    <source>
        <dbReference type="EMBL" id="EYF06527.1"/>
    </source>
</evidence>
<dbReference type="RefSeq" id="WP_044239458.1">
    <property type="nucleotide sequence ID" value="NZ_ASRX01000015.1"/>
</dbReference>
<comment type="caution">
    <text evidence="3">The sequence shown here is derived from an EMBL/GenBank/DDBJ whole genome shotgun (WGS) entry which is preliminary data.</text>
</comment>
<feature type="chain" id="PRO_5001496810" description="Lipoprotein" evidence="2">
    <location>
        <begin position="22"/>
        <end position="68"/>
    </location>
</feature>
<proteinExistence type="predicted"/>
<evidence type="ECO:0000256" key="2">
    <source>
        <dbReference type="SAM" id="SignalP"/>
    </source>
</evidence>
<sequence length="68" mass="7227">MKLIACIALMAPLALITGCHSQEKAKTPDAVESDLEKAGDKVEEGVEKAGEKIEEAGDKVEEGTKNEE</sequence>
<reference evidence="3 4" key="1">
    <citation type="submission" date="2013-05" db="EMBL/GenBank/DDBJ databases">
        <title>Genome assembly of Chondromyces apiculatus DSM 436.</title>
        <authorList>
            <person name="Sharma G."/>
            <person name="Khatri I."/>
            <person name="Kaur C."/>
            <person name="Mayilraj S."/>
            <person name="Subramanian S."/>
        </authorList>
    </citation>
    <scope>NUCLEOTIDE SEQUENCE [LARGE SCALE GENOMIC DNA]</scope>
    <source>
        <strain evidence="3 4">DSM 436</strain>
    </source>
</reference>
<name>A0A017TCA3_9BACT</name>
<protein>
    <recommendedName>
        <fullName evidence="5">Lipoprotein</fullName>
    </recommendedName>
</protein>
<keyword evidence="4" id="KW-1185">Reference proteome</keyword>
<feature type="region of interest" description="Disordered" evidence="1">
    <location>
        <begin position="22"/>
        <end position="68"/>
    </location>
</feature>
<dbReference type="STRING" id="1192034.CAP_1657"/>
<keyword evidence="2" id="KW-0732">Signal</keyword>
<dbReference type="AlphaFoldDB" id="A0A017TCA3"/>
<gene>
    <name evidence="3" type="ORF">CAP_1657</name>
</gene>
<organism evidence="3 4">
    <name type="scientific">Chondromyces apiculatus DSM 436</name>
    <dbReference type="NCBI Taxonomy" id="1192034"/>
    <lineage>
        <taxon>Bacteria</taxon>
        <taxon>Pseudomonadati</taxon>
        <taxon>Myxococcota</taxon>
        <taxon>Polyangia</taxon>
        <taxon>Polyangiales</taxon>
        <taxon>Polyangiaceae</taxon>
        <taxon>Chondromyces</taxon>
    </lineage>
</organism>
<evidence type="ECO:0000256" key="1">
    <source>
        <dbReference type="SAM" id="MobiDB-lite"/>
    </source>
</evidence>
<dbReference type="OrthoDB" id="10004942at2"/>
<accession>A0A017TCA3</accession>